<feature type="active site" evidence="7">
    <location>
        <position position="173"/>
    </location>
</feature>
<dbReference type="Proteomes" id="UP001328107">
    <property type="component" value="Unassembled WGS sequence"/>
</dbReference>
<feature type="binding site" evidence="8">
    <location>
        <position position="172"/>
    </location>
    <ligand>
        <name>Zn(2+)</name>
        <dbReference type="ChEBI" id="CHEBI:29105"/>
        <note>catalytic</note>
    </ligand>
</feature>
<dbReference type="InterPro" id="IPR001577">
    <property type="entry name" value="Peptidase_M8"/>
</dbReference>
<name>A0AAN4ZCJ9_9BILA</name>
<feature type="non-terminal residue" evidence="11">
    <location>
        <position position="1"/>
    </location>
</feature>
<keyword evidence="4 9" id="KW-0378">Hydrolase</keyword>
<evidence type="ECO:0000256" key="10">
    <source>
        <dbReference type="SAM" id="SignalP"/>
    </source>
</evidence>
<keyword evidence="2 9" id="KW-0645">Protease</keyword>
<sequence>FPLVLCLIAANFVCSISFEQLRILIIRPDDKLFFPDKLERALQTGVERIQEAINVAPLTEHTVKTEDVLKCLQLEPSGRYSGKARMILSNNSGSVREVNLNKDIVLNYANFAILLDINQERCNKEIDLMASANPCYVRNGNRPAIARIRVCPQLDRWEVFLKSNTASDVFRHELLHALGWGTVVAPSNSIITPMDVSLNWNVGTTSQTVIRKFVDFGNSATEFARLHFNCSQLEGIETERADKMHLSEYIFGNELMTPIISTSANFFTEISARILEETHFGPERWYLVNRSIIALEGREWSYGRGWGCEFVKRSCYDYINLRLWQHRSTFPFCSTADYSKPDASLHICTPSYHRALKCGHFTMDYEERSSNGLSPHSMVNIFPGIPFQFSTRMPSGSETRFCPFIQAISSDTLFVSPRMDDIHPC</sequence>
<dbReference type="EC" id="3.4.24.-" evidence="9"/>
<dbReference type="Pfam" id="PF01457">
    <property type="entry name" value="Peptidase_M8"/>
    <property type="match status" value="1"/>
</dbReference>
<comment type="similarity">
    <text evidence="1 9">Belongs to the peptidase M8 family.</text>
</comment>
<feature type="signal peptide" evidence="10">
    <location>
        <begin position="1"/>
        <end position="15"/>
    </location>
</feature>
<evidence type="ECO:0000256" key="9">
    <source>
        <dbReference type="RuleBase" id="RU366077"/>
    </source>
</evidence>
<feature type="binding site" evidence="8">
    <location>
        <position position="176"/>
    </location>
    <ligand>
        <name>Zn(2+)</name>
        <dbReference type="ChEBI" id="CHEBI:29105"/>
        <note>catalytic</note>
    </ligand>
</feature>
<dbReference type="GO" id="GO:0006508">
    <property type="term" value="P:proteolysis"/>
    <property type="evidence" value="ECO:0007669"/>
    <property type="project" value="UniProtKB-KW"/>
</dbReference>
<keyword evidence="10" id="KW-0732">Signal</keyword>
<comment type="caution">
    <text evidence="11">The sequence shown here is derived from an EMBL/GenBank/DDBJ whole genome shotgun (WGS) entry which is preliminary data.</text>
</comment>
<reference evidence="12" key="1">
    <citation type="submission" date="2022-10" db="EMBL/GenBank/DDBJ databases">
        <title>Genome assembly of Pristionchus species.</title>
        <authorList>
            <person name="Yoshida K."/>
            <person name="Sommer R.J."/>
        </authorList>
    </citation>
    <scope>NUCLEOTIDE SEQUENCE [LARGE SCALE GENOMIC DNA]</scope>
    <source>
        <strain evidence="12">RS5460</strain>
    </source>
</reference>
<evidence type="ECO:0000256" key="2">
    <source>
        <dbReference type="ARBA" id="ARBA00022670"/>
    </source>
</evidence>
<dbReference type="EMBL" id="BTRK01000002">
    <property type="protein sequence ID" value="GMR37109.1"/>
    <property type="molecule type" value="Genomic_DNA"/>
</dbReference>
<organism evidence="11 12">
    <name type="scientific">Pristionchus mayeri</name>
    <dbReference type="NCBI Taxonomy" id="1317129"/>
    <lineage>
        <taxon>Eukaryota</taxon>
        <taxon>Metazoa</taxon>
        <taxon>Ecdysozoa</taxon>
        <taxon>Nematoda</taxon>
        <taxon>Chromadorea</taxon>
        <taxon>Rhabditida</taxon>
        <taxon>Rhabditina</taxon>
        <taxon>Diplogasteromorpha</taxon>
        <taxon>Diplogasteroidea</taxon>
        <taxon>Neodiplogasteridae</taxon>
        <taxon>Pristionchus</taxon>
    </lineage>
</organism>
<keyword evidence="5 8" id="KW-0862">Zinc</keyword>
<dbReference type="GO" id="GO:0046872">
    <property type="term" value="F:metal ion binding"/>
    <property type="evidence" value="ECO:0007669"/>
    <property type="project" value="UniProtKB-KW"/>
</dbReference>
<dbReference type="Gene3D" id="3.90.132.10">
    <property type="entry name" value="Leishmanolysin , domain 2"/>
    <property type="match status" value="1"/>
</dbReference>
<keyword evidence="12" id="KW-1185">Reference proteome</keyword>
<dbReference type="GO" id="GO:0004222">
    <property type="term" value="F:metalloendopeptidase activity"/>
    <property type="evidence" value="ECO:0007669"/>
    <property type="project" value="UniProtKB-UniRule"/>
</dbReference>
<evidence type="ECO:0000313" key="11">
    <source>
        <dbReference type="EMBL" id="GMR37109.1"/>
    </source>
</evidence>
<keyword evidence="6 8" id="KW-0482">Metalloprotease</keyword>
<evidence type="ECO:0000313" key="12">
    <source>
        <dbReference type="Proteomes" id="UP001328107"/>
    </source>
</evidence>
<evidence type="ECO:0000256" key="5">
    <source>
        <dbReference type="ARBA" id="ARBA00022833"/>
    </source>
</evidence>
<dbReference type="SUPFAM" id="SSF55486">
    <property type="entry name" value="Metalloproteases ('zincins'), catalytic domain"/>
    <property type="match status" value="1"/>
</dbReference>
<evidence type="ECO:0000256" key="1">
    <source>
        <dbReference type="ARBA" id="ARBA00005860"/>
    </source>
</evidence>
<evidence type="ECO:0000256" key="7">
    <source>
        <dbReference type="PIRSR" id="PIRSR601577-1"/>
    </source>
</evidence>
<keyword evidence="3 8" id="KW-0479">Metal-binding</keyword>
<protein>
    <recommendedName>
        <fullName evidence="9">Leishmanolysin-like peptidase</fullName>
        <ecNumber evidence="9">3.4.24.-</ecNumber>
    </recommendedName>
</protein>
<dbReference type="GO" id="GO:0016020">
    <property type="term" value="C:membrane"/>
    <property type="evidence" value="ECO:0007669"/>
    <property type="project" value="InterPro"/>
</dbReference>
<evidence type="ECO:0000256" key="6">
    <source>
        <dbReference type="ARBA" id="ARBA00023049"/>
    </source>
</evidence>
<accession>A0AAN4ZCJ9</accession>
<dbReference type="GO" id="GO:0007155">
    <property type="term" value="P:cell adhesion"/>
    <property type="evidence" value="ECO:0007669"/>
    <property type="project" value="InterPro"/>
</dbReference>
<gene>
    <name evidence="11" type="ORF">PMAYCL1PPCAC_07304</name>
</gene>
<evidence type="ECO:0000256" key="8">
    <source>
        <dbReference type="PIRSR" id="PIRSR601577-2"/>
    </source>
</evidence>
<evidence type="ECO:0000256" key="3">
    <source>
        <dbReference type="ARBA" id="ARBA00022723"/>
    </source>
</evidence>
<comment type="cofactor">
    <cofactor evidence="8 9">
        <name>Zn(2+)</name>
        <dbReference type="ChEBI" id="CHEBI:29105"/>
    </cofactor>
    <text evidence="8 9">Binds 1 zinc ion per subunit.</text>
</comment>
<evidence type="ECO:0000256" key="4">
    <source>
        <dbReference type="ARBA" id="ARBA00022801"/>
    </source>
</evidence>
<dbReference type="GO" id="GO:0005737">
    <property type="term" value="C:cytoplasm"/>
    <property type="evidence" value="ECO:0007669"/>
    <property type="project" value="TreeGrafter"/>
</dbReference>
<dbReference type="PANTHER" id="PTHR10942">
    <property type="entry name" value="LEISHMANOLYSIN-LIKE PEPTIDASE"/>
    <property type="match status" value="1"/>
</dbReference>
<feature type="binding site" evidence="8">
    <location>
        <position position="245"/>
    </location>
    <ligand>
        <name>Zn(2+)</name>
        <dbReference type="ChEBI" id="CHEBI:29105"/>
        <note>catalytic</note>
    </ligand>
</feature>
<proteinExistence type="inferred from homology"/>
<feature type="chain" id="PRO_5043018323" description="Leishmanolysin-like peptidase" evidence="10">
    <location>
        <begin position="16"/>
        <end position="425"/>
    </location>
</feature>
<dbReference type="AlphaFoldDB" id="A0AAN4ZCJ9"/>
<dbReference type="PANTHER" id="PTHR10942:SF44">
    <property type="entry name" value="LEISHMANOLYSIN-LIKE PEPTIDASE"/>
    <property type="match status" value="1"/>
</dbReference>